<dbReference type="InterPro" id="IPR050822">
    <property type="entry name" value="Cerebellin_Synaptic_Org"/>
</dbReference>
<keyword evidence="3" id="KW-0732">Signal</keyword>
<dbReference type="OrthoDB" id="6125213at2759"/>
<protein>
    <submittedName>
        <fullName evidence="5">C1QL</fullName>
    </submittedName>
</protein>
<accession>A0A8S3TAA9</accession>
<evidence type="ECO:0000256" key="1">
    <source>
        <dbReference type="ARBA" id="ARBA00004613"/>
    </source>
</evidence>
<name>A0A8S3TAA9_MYTED</name>
<dbReference type="Proteomes" id="UP000683360">
    <property type="component" value="Unassembled WGS sequence"/>
</dbReference>
<evidence type="ECO:0000259" key="4">
    <source>
        <dbReference type="PROSITE" id="PS50871"/>
    </source>
</evidence>
<organism evidence="5 6">
    <name type="scientific">Mytilus edulis</name>
    <name type="common">Blue mussel</name>
    <dbReference type="NCBI Taxonomy" id="6550"/>
    <lineage>
        <taxon>Eukaryota</taxon>
        <taxon>Metazoa</taxon>
        <taxon>Spiralia</taxon>
        <taxon>Lophotrochozoa</taxon>
        <taxon>Mollusca</taxon>
        <taxon>Bivalvia</taxon>
        <taxon>Autobranchia</taxon>
        <taxon>Pteriomorphia</taxon>
        <taxon>Mytilida</taxon>
        <taxon>Mytiloidea</taxon>
        <taxon>Mytilidae</taxon>
        <taxon>Mytilinae</taxon>
        <taxon>Mytilus</taxon>
    </lineage>
</organism>
<dbReference type="EMBL" id="CAJPWZ010001972">
    <property type="protein sequence ID" value="CAG2227721.1"/>
    <property type="molecule type" value="Genomic_DNA"/>
</dbReference>
<dbReference type="PROSITE" id="PS50871">
    <property type="entry name" value="C1Q"/>
    <property type="match status" value="1"/>
</dbReference>
<dbReference type="SMART" id="SM00110">
    <property type="entry name" value="C1Q"/>
    <property type="match status" value="1"/>
</dbReference>
<comment type="caution">
    <text evidence="5">The sequence shown here is derived from an EMBL/GenBank/DDBJ whole genome shotgun (WGS) entry which is preliminary data.</text>
</comment>
<evidence type="ECO:0000256" key="3">
    <source>
        <dbReference type="ARBA" id="ARBA00022729"/>
    </source>
</evidence>
<evidence type="ECO:0000256" key="2">
    <source>
        <dbReference type="ARBA" id="ARBA00022525"/>
    </source>
</evidence>
<dbReference type="InterPro" id="IPR001073">
    <property type="entry name" value="C1q_dom"/>
</dbReference>
<keyword evidence="6" id="KW-1185">Reference proteome</keyword>
<evidence type="ECO:0000313" key="6">
    <source>
        <dbReference type="Proteomes" id="UP000683360"/>
    </source>
</evidence>
<gene>
    <name evidence="5" type="ORF">MEDL_40708</name>
</gene>
<dbReference type="AlphaFoldDB" id="A0A8S3TAA9"/>
<reference evidence="5" key="1">
    <citation type="submission" date="2021-03" db="EMBL/GenBank/DDBJ databases">
        <authorList>
            <person name="Bekaert M."/>
        </authorList>
    </citation>
    <scope>NUCLEOTIDE SEQUENCE</scope>
</reference>
<comment type="subcellular location">
    <subcellularLocation>
        <location evidence="1">Secreted</location>
    </subcellularLocation>
</comment>
<feature type="domain" description="C1q" evidence="4">
    <location>
        <begin position="107"/>
        <end position="246"/>
    </location>
</feature>
<proteinExistence type="predicted"/>
<evidence type="ECO:0000313" key="5">
    <source>
        <dbReference type="EMBL" id="CAG2227721.1"/>
    </source>
</evidence>
<dbReference type="Gene3D" id="2.60.120.40">
    <property type="match status" value="1"/>
</dbReference>
<dbReference type="PANTHER" id="PTHR22923:SF116">
    <property type="entry name" value="C1Q DOMAIN-CONTAINING PROTEIN"/>
    <property type="match status" value="1"/>
</dbReference>
<keyword evidence="2" id="KW-0964">Secreted</keyword>
<dbReference type="SUPFAM" id="SSF49842">
    <property type="entry name" value="TNF-like"/>
    <property type="match status" value="1"/>
</dbReference>
<dbReference type="GO" id="GO:0005576">
    <property type="term" value="C:extracellular region"/>
    <property type="evidence" value="ECO:0007669"/>
    <property type="project" value="UniProtKB-SubCell"/>
</dbReference>
<sequence>MGSSIPHWAGITAASRSGGKNLNLDRLGVQVKWITKSGMKWKDLDSSFESEIKKESNLRMELEKQITSLQNSVYTIQKDLLQKNKEISELKANNNVMQFNLSNTGSNVGKAVVFSALLSHNLVNVPNGQVIIFDKTSVNVGNGYSTKTGIFRAPVAGVYQFTLTIGGNVVNTHANIRHNGNIIGLLYADHFHDGQYGRATLTLALHLDIGDEVWNVDPDGQINQVIIGSVDGLPVSIFTGHLIVAN</sequence>
<dbReference type="PANTHER" id="PTHR22923">
    <property type="entry name" value="CEREBELLIN-RELATED"/>
    <property type="match status" value="1"/>
</dbReference>
<dbReference type="Pfam" id="PF00386">
    <property type="entry name" value="C1q"/>
    <property type="match status" value="1"/>
</dbReference>
<dbReference type="InterPro" id="IPR008983">
    <property type="entry name" value="Tumour_necrosis_fac-like_dom"/>
</dbReference>